<comment type="caution">
    <text evidence="1">The sequence shown here is derived from an EMBL/GenBank/DDBJ whole genome shotgun (WGS) entry which is preliminary data.</text>
</comment>
<dbReference type="RefSeq" id="WP_263388748.1">
    <property type="nucleotide sequence ID" value="NZ_JAOVQN010000012.1"/>
</dbReference>
<organism evidence="1 2">
    <name type="scientific">Ruegeria marisflavi</name>
    <dbReference type="NCBI Taxonomy" id="2984152"/>
    <lineage>
        <taxon>Bacteria</taxon>
        <taxon>Pseudomonadati</taxon>
        <taxon>Pseudomonadota</taxon>
        <taxon>Alphaproteobacteria</taxon>
        <taxon>Rhodobacterales</taxon>
        <taxon>Roseobacteraceae</taxon>
        <taxon>Ruegeria</taxon>
    </lineage>
</organism>
<protein>
    <recommendedName>
        <fullName evidence="3">Nucleotidyltransferase family protein</fullName>
    </recommendedName>
</protein>
<name>A0ABT2WS88_9RHOB</name>
<evidence type="ECO:0000313" key="2">
    <source>
        <dbReference type="Proteomes" id="UP001321014"/>
    </source>
</evidence>
<reference evidence="1 2" key="1">
    <citation type="submission" date="2022-10" db="EMBL/GenBank/DDBJ databases">
        <title>Ruegeria sp. nov., isolated from ocean surface water.</title>
        <authorList>
            <person name="He W."/>
            <person name="Wang L."/>
            <person name="Zhang D.-F."/>
        </authorList>
    </citation>
    <scope>NUCLEOTIDE SEQUENCE [LARGE SCALE GENOMIC DNA]</scope>
    <source>
        <strain evidence="1 2">WL0004</strain>
    </source>
</reference>
<dbReference type="InterPro" id="IPR053860">
    <property type="entry name" value="DUF6932"/>
</dbReference>
<evidence type="ECO:0000313" key="1">
    <source>
        <dbReference type="EMBL" id="MCU9838736.1"/>
    </source>
</evidence>
<dbReference type="Proteomes" id="UP001321014">
    <property type="component" value="Unassembled WGS sequence"/>
</dbReference>
<dbReference type="EMBL" id="JAOVQN010000012">
    <property type="protein sequence ID" value="MCU9838736.1"/>
    <property type="molecule type" value="Genomic_DNA"/>
</dbReference>
<dbReference type="Pfam" id="PF22014">
    <property type="entry name" value="DUF6932"/>
    <property type="match status" value="1"/>
</dbReference>
<evidence type="ECO:0008006" key="3">
    <source>
        <dbReference type="Google" id="ProtNLM"/>
    </source>
</evidence>
<sequence length="190" mass="21200">MIPAWNMAGIIPPIRPGQPGFCPDRSPYRVDLVDVIDRFATTKERVGILQGLLNYRAALTASGATVGFQWLDGSFMENVEDVEGRAPNDIDVVTFFELPAGETQTSFLRGNADLFDRKKTKATFLVDAFPQVLGQQLTYSRVRQTVYWYSMWSHRRTGLWKGYLEVDLSPANDAPAQSRLDSIVAKGLAP</sequence>
<proteinExistence type="predicted"/>
<gene>
    <name evidence="1" type="ORF">OEZ49_13235</name>
</gene>
<accession>A0ABT2WS88</accession>
<keyword evidence="2" id="KW-1185">Reference proteome</keyword>